<keyword evidence="1" id="KW-0969">Cilium</keyword>
<dbReference type="PATRIC" id="fig|1029756.8.peg.826"/>
<dbReference type="KEGG" id="hni:W911_03945"/>
<gene>
    <name evidence="1" type="ORF">W911_03945</name>
</gene>
<dbReference type="Pfam" id="PF07309">
    <property type="entry name" value="FlaF"/>
    <property type="match status" value="1"/>
</dbReference>
<accession>V5SB72</accession>
<proteinExistence type="predicted"/>
<sequence length="115" mass="12930">MYKIAYNEVLDESPREGRLQERTALERSIAMLQDAERAGAGSREAIDAIFFVRKLWGIFIEDLASSENGLPQKLRADLISVGLWVMRESEEIRLGRSSNFAGLIDVSRTISEGLQ</sequence>
<dbReference type="HOGENOM" id="CLU_141460_3_0_5"/>
<dbReference type="GO" id="GO:0044781">
    <property type="term" value="P:bacterial-type flagellum organization"/>
    <property type="evidence" value="ECO:0007669"/>
    <property type="project" value="InterPro"/>
</dbReference>
<organism evidence="1 2">
    <name type="scientific">Hyphomicrobium nitrativorans NL23</name>
    <dbReference type="NCBI Taxonomy" id="1029756"/>
    <lineage>
        <taxon>Bacteria</taxon>
        <taxon>Pseudomonadati</taxon>
        <taxon>Pseudomonadota</taxon>
        <taxon>Alphaproteobacteria</taxon>
        <taxon>Hyphomicrobiales</taxon>
        <taxon>Hyphomicrobiaceae</taxon>
        <taxon>Hyphomicrobium</taxon>
    </lineage>
</organism>
<dbReference type="EMBL" id="CP006912">
    <property type="protein sequence ID" value="AHB47747.1"/>
    <property type="molecule type" value="Genomic_DNA"/>
</dbReference>
<dbReference type="STRING" id="1029756.W911_03945"/>
<dbReference type="OrthoDB" id="9808944at2"/>
<dbReference type="RefSeq" id="WP_023786199.1">
    <property type="nucleotide sequence ID" value="NC_022997.1"/>
</dbReference>
<name>V5SB72_9HYPH</name>
<dbReference type="InterPro" id="IPR010845">
    <property type="entry name" value="FlaF"/>
</dbReference>
<dbReference type="NCBIfam" id="NF009434">
    <property type="entry name" value="PRK12793.1"/>
    <property type="match status" value="1"/>
</dbReference>
<keyword evidence="2" id="KW-1185">Reference proteome</keyword>
<dbReference type="Proteomes" id="UP000018542">
    <property type="component" value="Chromosome"/>
</dbReference>
<evidence type="ECO:0000313" key="1">
    <source>
        <dbReference type="EMBL" id="AHB47747.1"/>
    </source>
</evidence>
<evidence type="ECO:0000313" key="2">
    <source>
        <dbReference type="Proteomes" id="UP000018542"/>
    </source>
</evidence>
<protein>
    <submittedName>
        <fullName evidence="1">Flagellar biosynthesis regulatory protein FlaF</fullName>
    </submittedName>
</protein>
<keyword evidence="1" id="KW-0282">Flagellum</keyword>
<keyword evidence="1" id="KW-0966">Cell projection</keyword>
<dbReference type="AlphaFoldDB" id="V5SB72"/>
<reference evidence="1 2" key="1">
    <citation type="journal article" date="2014" name="Genome Announc.">
        <title>Complete Genome Sequence of Hyphomicrobium nitrativorans Strain NL23, a Denitrifying Bacterium Isolated from Biofilm of a Methanol-Fed Denitrification System Treating Seawater at the Montreal Biodome.</title>
        <authorList>
            <person name="Martineau C."/>
            <person name="Villeneuve C."/>
            <person name="Mauffrey F."/>
            <person name="Villemur R."/>
        </authorList>
    </citation>
    <scope>NUCLEOTIDE SEQUENCE [LARGE SCALE GENOMIC DNA]</scope>
    <source>
        <strain evidence="1">NL23</strain>
    </source>
</reference>